<dbReference type="AlphaFoldDB" id="A0A3L8PN63"/>
<proteinExistence type="predicted"/>
<reference evidence="2 3" key="1">
    <citation type="submission" date="2018-10" db="EMBL/GenBank/DDBJ databases">
        <title>Aeromicrobium sp. 9W16Y-2 whole genome shotgun sequence.</title>
        <authorList>
            <person name="Li F."/>
        </authorList>
    </citation>
    <scope>NUCLEOTIDE SEQUENCE [LARGE SCALE GENOMIC DNA]</scope>
    <source>
        <strain evidence="2 3">9W16Y-2</strain>
    </source>
</reference>
<dbReference type="PANTHER" id="PTHR43162">
    <property type="match status" value="1"/>
</dbReference>
<dbReference type="Gene3D" id="3.90.25.10">
    <property type="entry name" value="UDP-galactose 4-epimerase, domain 1"/>
    <property type="match status" value="1"/>
</dbReference>
<sequence>MGVSSVAEVAVVGGRGKTGHAVAAALGARGVVARPIGRAEMPDPVAALQGCEAMYLMAPNMAEDEPALVTSLLDAARTAGVNRVVYHSVSAPYAPGMPHHVGKAVSEDLVRRSGLNWTILQPCAYVQNFLSGLRADEPAVEAVYDLDQPFGLVDLTDVGEAAAITLLDPSHVGATYELGGPALVSVRDLAAAAERVLGRPVRLAQIAASDWAAGPGASLGERERSWLLGMFDYYDKHGLPCGPLPLRELLGRPAHDLDTTLRAELS</sequence>
<accession>A0A3L8PN63</accession>
<gene>
    <name evidence="2" type="ORF">D9V41_06675</name>
</gene>
<dbReference type="InterPro" id="IPR008030">
    <property type="entry name" value="NmrA-like"/>
</dbReference>
<comment type="caution">
    <text evidence="2">The sequence shown here is derived from an EMBL/GenBank/DDBJ whole genome shotgun (WGS) entry which is preliminary data.</text>
</comment>
<dbReference type="OrthoDB" id="3243290at2"/>
<dbReference type="Proteomes" id="UP000282515">
    <property type="component" value="Unassembled WGS sequence"/>
</dbReference>
<protein>
    <submittedName>
        <fullName evidence="2">Nmra family transcriptional regulator</fullName>
    </submittedName>
</protein>
<dbReference type="EMBL" id="RDBF01000004">
    <property type="protein sequence ID" value="RLV56123.1"/>
    <property type="molecule type" value="Genomic_DNA"/>
</dbReference>
<dbReference type="InterPro" id="IPR036291">
    <property type="entry name" value="NAD(P)-bd_dom_sf"/>
</dbReference>
<keyword evidence="3" id="KW-1185">Reference proteome</keyword>
<dbReference type="Gene3D" id="3.40.50.720">
    <property type="entry name" value="NAD(P)-binding Rossmann-like Domain"/>
    <property type="match status" value="1"/>
</dbReference>
<name>A0A3L8PN63_9ACTN</name>
<dbReference type="SUPFAM" id="SSF51735">
    <property type="entry name" value="NAD(P)-binding Rossmann-fold domains"/>
    <property type="match status" value="1"/>
</dbReference>
<organism evidence="2 3">
    <name type="scientific">Aeromicrobium phragmitis</name>
    <dbReference type="NCBI Taxonomy" id="2478914"/>
    <lineage>
        <taxon>Bacteria</taxon>
        <taxon>Bacillati</taxon>
        <taxon>Actinomycetota</taxon>
        <taxon>Actinomycetes</taxon>
        <taxon>Propionibacteriales</taxon>
        <taxon>Nocardioidaceae</taxon>
        <taxon>Aeromicrobium</taxon>
    </lineage>
</organism>
<evidence type="ECO:0000259" key="1">
    <source>
        <dbReference type="Pfam" id="PF05368"/>
    </source>
</evidence>
<dbReference type="PANTHER" id="PTHR43162:SF1">
    <property type="entry name" value="PRESTALK A DIFFERENTIATION PROTEIN A"/>
    <property type="match status" value="1"/>
</dbReference>
<dbReference type="Pfam" id="PF05368">
    <property type="entry name" value="NmrA"/>
    <property type="match status" value="1"/>
</dbReference>
<dbReference type="InterPro" id="IPR051604">
    <property type="entry name" value="Ergot_Alk_Oxidoreductase"/>
</dbReference>
<evidence type="ECO:0000313" key="3">
    <source>
        <dbReference type="Proteomes" id="UP000282515"/>
    </source>
</evidence>
<evidence type="ECO:0000313" key="2">
    <source>
        <dbReference type="EMBL" id="RLV56123.1"/>
    </source>
</evidence>
<feature type="domain" description="NmrA-like" evidence="1">
    <location>
        <begin position="45"/>
        <end position="237"/>
    </location>
</feature>